<dbReference type="CDD" id="cd07505">
    <property type="entry name" value="HAD_BPGM-like"/>
    <property type="match status" value="1"/>
</dbReference>
<dbReference type="AlphaFoldDB" id="A0A7X0NQC0"/>
<dbReference type="Pfam" id="PF00702">
    <property type="entry name" value="Hydrolase"/>
    <property type="match status" value="1"/>
</dbReference>
<dbReference type="PANTHER" id="PTHR46193">
    <property type="entry name" value="6-PHOSPHOGLUCONATE PHOSPHATASE"/>
    <property type="match status" value="1"/>
</dbReference>
<dbReference type="InterPro" id="IPR023214">
    <property type="entry name" value="HAD_sf"/>
</dbReference>
<evidence type="ECO:0000256" key="1">
    <source>
        <dbReference type="ARBA" id="ARBA00001946"/>
    </source>
</evidence>
<dbReference type="InterPro" id="IPR023198">
    <property type="entry name" value="PGP-like_dom2"/>
</dbReference>
<proteinExistence type="inferred from homology"/>
<evidence type="ECO:0000256" key="5">
    <source>
        <dbReference type="ARBA" id="ARBA00023277"/>
    </source>
</evidence>
<keyword evidence="3" id="KW-0479">Metal-binding</keyword>
<protein>
    <submittedName>
        <fullName evidence="6">HAD superfamily hydrolase (TIGR01509 family)</fullName>
    </submittedName>
</protein>
<accession>A0A7X0NQC0</accession>
<evidence type="ECO:0000256" key="4">
    <source>
        <dbReference type="ARBA" id="ARBA00022842"/>
    </source>
</evidence>
<evidence type="ECO:0000256" key="2">
    <source>
        <dbReference type="ARBA" id="ARBA00006171"/>
    </source>
</evidence>
<evidence type="ECO:0000313" key="6">
    <source>
        <dbReference type="EMBL" id="MBB6547461.1"/>
    </source>
</evidence>
<dbReference type="PANTHER" id="PTHR46193:SF18">
    <property type="entry name" value="HEXITOL PHOSPHATASE B"/>
    <property type="match status" value="1"/>
</dbReference>
<reference evidence="6 7" key="1">
    <citation type="submission" date="2020-08" db="EMBL/GenBank/DDBJ databases">
        <title>Sequencing the genomes of 1000 actinobacteria strains.</title>
        <authorList>
            <person name="Klenk H.-P."/>
        </authorList>
    </citation>
    <scope>NUCLEOTIDE SEQUENCE [LARGE SCALE GENOMIC DNA]</scope>
    <source>
        <strain evidence="6 7">DSM 43768</strain>
    </source>
</reference>
<keyword evidence="6" id="KW-0378">Hydrolase</keyword>
<sequence>MPSDPAAVLLDMDGTLVDTERLWWQAVASVAGRPLTAVDVPHVHGRTIEDVAAYLGSPELTGPLTDAFADRIHRDLTVVRGAPELLAGLAAVAVPTALVSASPRSIVELVLPRLGHAFDLVIANEDTERGKPWPDPYLEAARRLGAAPSRCVAIEDSPAGVAAARAAGCRVLVVSPAQGLPSVQAVRAWQA</sequence>
<dbReference type="InterPro" id="IPR006439">
    <property type="entry name" value="HAD-SF_hydro_IA"/>
</dbReference>
<comment type="similarity">
    <text evidence="2">Belongs to the HAD-like hydrolase superfamily. CbbY/CbbZ/Gph/YieH family.</text>
</comment>
<dbReference type="GO" id="GO:0046872">
    <property type="term" value="F:metal ion binding"/>
    <property type="evidence" value="ECO:0007669"/>
    <property type="project" value="UniProtKB-KW"/>
</dbReference>
<organism evidence="6 7">
    <name type="scientific">Nonomuraea rubra</name>
    <dbReference type="NCBI Taxonomy" id="46180"/>
    <lineage>
        <taxon>Bacteria</taxon>
        <taxon>Bacillati</taxon>
        <taxon>Actinomycetota</taxon>
        <taxon>Actinomycetes</taxon>
        <taxon>Streptosporangiales</taxon>
        <taxon>Streptosporangiaceae</taxon>
        <taxon>Nonomuraea</taxon>
    </lineage>
</organism>
<keyword evidence="5" id="KW-0119">Carbohydrate metabolism</keyword>
<dbReference type="InterPro" id="IPR051600">
    <property type="entry name" value="Beta-PGM-like"/>
</dbReference>
<dbReference type="RefSeq" id="WP_185102097.1">
    <property type="nucleotide sequence ID" value="NZ_BAAAXY010000304.1"/>
</dbReference>
<keyword evidence="7" id="KW-1185">Reference proteome</keyword>
<dbReference type="NCBIfam" id="TIGR01509">
    <property type="entry name" value="HAD-SF-IA-v3"/>
    <property type="match status" value="1"/>
</dbReference>
<name>A0A7X0NQC0_9ACTN</name>
<dbReference type="Proteomes" id="UP000565579">
    <property type="component" value="Unassembled WGS sequence"/>
</dbReference>
<dbReference type="SUPFAM" id="SSF56784">
    <property type="entry name" value="HAD-like"/>
    <property type="match status" value="1"/>
</dbReference>
<keyword evidence="4" id="KW-0460">Magnesium</keyword>
<dbReference type="EMBL" id="JACHMI010000001">
    <property type="protein sequence ID" value="MBB6547461.1"/>
    <property type="molecule type" value="Genomic_DNA"/>
</dbReference>
<comment type="cofactor">
    <cofactor evidence="1">
        <name>Mg(2+)</name>
        <dbReference type="ChEBI" id="CHEBI:18420"/>
    </cofactor>
</comment>
<dbReference type="GO" id="GO:0016787">
    <property type="term" value="F:hydrolase activity"/>
    <property type="evidence" value="ECO:0007669"/>
    <property type="project" value="UniProtKB-KW"/>
</dbReference>
<evidence type="ECO:0000313" key="7">
    <source>
        <dbReference type="Proteomes" id="UP000565579"/>
    </source>
</evidence>
<dbReference type="SFLD" id="SFLDG01129">
    <property type="entry name" value="C1.5:_HAD__Beta-PGM__Phosphata"/>
    <property type="match status" value="1"/>
</dbReference>
<dbReference type="Gene3D" id="3.40.50.1000">
    <property type="entry name" value="HAD superfamily/HAD-like"/>
    <property type="match status" value="1"/>
</dbReference>
<dbReference type="InterPro" id="IPR036412">
    <property type="entry name" value="HAD-like_sf"/>
</dbReference>
<gene>
    <name evidence="6" type="ORF">HD593_002256</name>
</gene>
<dbReference type="Gene3D" id="1.10.150.240">
    <property type="entry name" value="Putative phosphatase, domain 2"/>
    <property type="match status" value="1"/>
</dbReference>
<evidence type="ECO:0000256" key="3">
    <source>
        <dbReference type="ARBA" id="ARBA00022723"/>
    </source>
</evidence>
<comment type="caution">
    <text evidence="6">The sequence shown here is derived from an EMBL/GenBank/DDBJ whole genome shotgun (WGS) entry which is preliminary data.</text>
</comment>
<dbReference type="SFLD" id="SFLDS00003">
    <property type="entry name" value="Haloacid_Dehalogenase"/>
    <property type="match status" value="1"/>
</dbReference>